<evidence type="ECO:0000256" key="1">
    <source>
        <dbReference type="SAM" id="MobiDB-lite"/>
    </source>
</evidence>
<evidence type="ECO:0000313" key="2">
    <source>
        <dbReference type="EMBL" id="MBX54160.1"/>
    </source>
</evidence>
<protein>
    <submittedName>
        <fullName evidence="2">Uncharacterized protein</fullName>
    </submittedName>
</protein>
<dbReference type="AlphaFoldDB" id="A0A2P2PHD7"/>
<reference evidence="2" key="1">
    <citation type="submission" date="2018-02" db="EMBL/GenBank/DDBJ databases">
        <title>Rhizophora mucronata_Transcriptome.</title>
        <authorList>
            <person name="Meera S.P."/>
            <person name="Sreeshan A."/>
            <person name="Augustine A."/>
        </authorList>
    </citation>
    <scope>NUCLEOTIDE SEQUENCE</scope>
    <source>
        <tissue evidence="2">Leaf</tissue>
    </source>
</reference>
<dbReference type="EMBL" id="GGEC01073676">
    <property type="protein sequence ID" value="MBX54160.1"/>
    <property type="molecule type" value="Transcribed_RNA"/>
</dbReference>
<feature type="compositionally biased region" description="Polar residues" evidence="1">
    <location>
        <begin position="1"/>
        <end position="10"/>
    </location>
</feature>
<accession>A0A2P2PHD7</accession>
<feature type="region of interest" description="Disordered" evidence="1">
    <location>
        <begin position="1"/>
        <end position="34"/>
    </location>
</feature>
<proteinExistence type="predicted"/>
<organism evidence="2">
    <name type="scientific">Rhizophora mucronata</name>
    <name type="common">Asiatic mangrove</name>
    <dbReference type="NCBI Taxonomy" id="61149"/>
    <lineage>
        <taxon>Eukaryota</taxon>
        <taxon>Viridiplantae</taxon>
        <taxon>Streptophyta</taxon>
        <taxon>Embryophyta</taxon>
        <taxon>Tracheophyta</taxon>
        <taxon>Spermatophyta</taxon>
        <taxon>Magnoliopsida</taxon>
        <taxon>eudicotyledons</taxon>
        <taxon>Gunneridae</taxon>
        <taxon>Pentapetalae</taxon>
        <taxon>rosids</taxon>
        <taxon>fabids</taxon>
        <taxon>Malpighiales</taxon>
        <taxon>Rhizophoraceae</taxon>
        <taxon>Rhizophora</taxon>
    </lineage>
</organism>
<sequence length="46" mass="5382">MSNSNPSLDSPSHPPLILHTEPRQPSGHGRRRLQFSDHHRYFLLQH</sequence>
<name>A0A2P2PHD7_RHIMU</name>